<reference evidence="2 3" key="1">
    <citation type="submission" date="2018-06" db="EMBL/GenBank/DDBJ databases">
        <title>Comparative genomics of Brasilonema spp. strains.</title>
        <authorList>
            <person name="Alvarenga D.O."/>
            <person name="Fiore M.F."/>
            <person name="Varani A.M."/>
        </authorList>
    </citation>
    <scope>NUCLEOTIDE SEQUENCE [LARGE SCALE GENOMIC DNA]</scope>
    <source>
        <strain evidence="2 3">SPC951</strain>
    </source>
</reference>
<evidence type="ECO:0000313" key="3">
    <source>
        <dbReference type="Proteomes" id="UP000718564"/>
    </source>
</evidence>
<dbReference type="RefSeq" id="WP_169157997.1">
    <property type="nucleotide sequence ID" value="NZ_CAWPJE010000328.1"/>
</dbReference>
<accession>A0ABX1PE97</accession>
<name>A0ABX1PE97_9CYAN</name>
<sequence>MLEIGWFSARLFFKGKLLRDPMYFVRQTTIGISVSALLLFLLAQAKVSLWIPVIVSSFLTGVLMPFLHKDLKLK</sequence>
<organism evidence="2 3">
    <name type="scientific">Brasilonema bromeliae SPC951</name>
    <dbReference type="NCBI Taxonomy" id="385972"/>
    <lineage>
        <taxon>Bacteria</taxon>
        <taxon>Bacillati</taxon>
        <taxon>Cyanobacteriota</taxon>
        <taxon>Cyanophyceae</taxon>
        <taxon>Nostocales</taxon>
        <taxon>Scytonemataceae</taxon>
        <taxon>Brasilonema</taxon>
        <taxon>Bromeliae group (in: Brasilonema)</taxon>
    </lineage>
</organism>
<dbReference type="EMBL" id="QMEB01000321">
    <property type="protein sequence ID" value="NMG22813.1"/>
    <property type="molecule type" value="Genomic_DNA"/>
</dbReference>
<keyword evidence="1" id="KW-1133">Transmembrane helix</keyword>
<evidence type="ECO:0000256" key="1">
    <source>
        <dbReference type="SAM" id="Phobius"/>
    </source>
</evidence>
<keyword evidence="1" id="KW-0812">Transmembrane</keyword>
<gene>
    <name evidence="2" type="ORF">DP116_26600</name>
</gene>
<feature type="transmembrane region" description="Helical" evidence="1">
    <location>
        <begin position="49"/>
        <end position="67"/>
    </location>
</feature>
<dbReference type="Proteomes" id="UP000718564">
    <property type="component" value="Unassembled WGS sequence"/>
</dbReference>
<proteinExistence type="predicted"/>
<keyword evidence="1" id="KW-0472">Membrane</keyword>
<keyword evidence="3" id="KW-1185">Reference proteome</keyword>
<comment type="caution">
    <text evidence="2">The sequence shown here is derived from an EMBL/GenBank/DDBJ whole genome shotgun (WGS) entry which is preliminary data.</text>
</comment>
<evidence type="ECO:0000313" key="2">
    <source>
        <dbReference type="EMBL" id="NMG22813.1"/>
    </source>
</evidence>
<protein>
    <submittedName>
        <fullName evidence="2">Uncharacterized protein</fullName>
    </submittedName>
</protein>
<feature type="transmembrane region" description="Helical" evidence="1">
    <location>
        <begin position="23"/>
        <end position="43"/>
    </location>
</feature>